<reference evidence="4 5" key="1">
    <citation type="journal article" date="2016" name="Nat. Commun.">
        <title>Thousands of microbial genomes shed light on interconnected biogeochemical processes in an aquifer system.</title>
        <authorList>
            <person name="Anantharaman K."/>
            <person name="Brown C.T."/>
            <person name="Hug L.A."/>
            <person name="Sharon I."/>
            <person name="Castelle C.J."/>
            <person name="Probst A.J."/>
            <person name="Thomas B.C."/>
            <person name="Singh A."/>
            <person name="Wilkins M.J."/>
            <person name="Karaoz U."/>
            <person name="Brodie E.L."/>
            <person name="Williams K.H."/>
            <person name="Hubbard S.S."/>
            <person name="Banfield J.F."/>
        </authorList>
    </citation>
    <scope>NUCLEOTIDE SEQUENCE [LARGE SCALE GENOMIC DNA]</scope>
</reference>
<dbReference type="GO" id="GO:0006753">
    <property type="term" value="P:nucleoside phosphate metabolic process"/>
    <property type="evidence" value="ECO:0007669"/>
    <property type="project" value="TreeGrafter"/>
</dbReference>
<proteinExistence type="predicted"/>
<dbReference type="AlphaFoldDB" id="A0A1G2L9X0"/>
<sequence>MRRRIYRGWRRGQTLGATKLLLPHYSSKGCRRTYRDLERSLEKLGSGSLVLKIVSGQVYLTIPTTCAEDPMDNEVVYQGFFTVEKDRKTGWEILRSPDSVAILVAVPEWNQVLMITQSRPPMVRDDNPDGRITEMPAGRLDKPGLDYVDIAVAEVEEEVGVKITRKDVRLFNDGVPLALSPGGITERMYLAWVEIAPSQIDLSRETFGCASERERITRKFVPVADLGTMTYENMATCTLSLMYLRELERRQSPEPGRA</sequence>
<dbReference type="InterPro" id="IPR015797">
    <property type="entry name" value="NUDIX_hydrolase-like_dom_sf"/>
</dbReference>
<dbReference type="PANTHER" id="PTHR11839">
    <property type="entry name" value="UDP/ADP-SUGAR PYROPHOSPHATASE"/>
    <property type="match status" value="1"/>
</dbReference>
<dbReference type="PROSITE" id="PS51462">
    <property type="entry name" value="NUDIX"/>
    <property type="match status" value="1"/>
</dbReference>
<comment type="caution">
    <text evidence="4">The sequence shown here is derived from an EMBL/GenBank/DDBJ whole genome shotgun (WGS) entry which is preliminary data.</text>
</comment>
<evidence type="ECO:0000259" key="3">
    <source>
        <dbReference type="PROSITE" id="PS51462"/>
    </source>
</evidence>
<dbReference type="GO" id="GO:0016787">
    <property type="term" value="F:hydrolase activity"/>
    <property type="evidence" value="ECO:0007669"/>
    <property type="project" value="UniProtKB-KW"/>
</dbReference>
<dbReference type="InterPro" id="IPR000086">
    <property type="entry name" value="NUDIX_hydrolase_dom"/>
</dbReference>
<protein>
    <recommendedName>
        <fullName evidence="3">Nudix hydrolase domain-containing protein</fullName>
    </recommendedName>
</protein>
<name>A0A1G2L9X0_9BACT</name>
<dbReference type="PANTHER" id="PTHR11839:SF18">
    <property type="entry name" value="NUDIX HYDROLASE DOMAIN-CONTAINING PROTEIN"/>
    <property type="match status" value="1"/>
</dbReference>
<accession>A0A1G2L9X0</accession>
<evidence type="ECO:0000313" key="5">
    <source>
        <dbReference type="Proteomes" id="UP000178977"/>
    </source>
</evidence>
<feature type="domain" description="Nudix hydrolase" evidence="3">
    <location>
        <begin position="95"/>
        <end position="243"/>
    </location>
</feature>
<dbReference type="STRING" id="1802281.A3A44_00860"/>
<organism evidence="4 5">
    <name type="scientific">Candidatus Sungbacteria bacterium RIFCSPLOWO2_01_FULL_60_25</name>
    <dbReference type="NCBI Taxonomy" id="1802281"/>
    <lineage>
        <taxon>Bacteria</taxon>
        <taxon>Candidatus Sungiibacteriota</taxon>
    </lineage>
</organism>
<comment type="cofactor">
    <cofactor evidence="1">
        <name>Mg(2+)</name>
        <dbReference type="ChEBI" id="CHEBI:18420"/>
    </cofactor>
</comment>
<evidence type="ECO:0000313" key="4">
    <source>
        <dbReference type="EMBL" id="OHA08443.1"/>
    </source>
</evidence>
<keyword evidence="2" id="KW-0378">Hydrolase</keyword>
<dbReference type="Gene3D" id="3.90.79.10">
    <property type="entry name" value="Nucleoside Triphosphate Pyrophosphohydrolase"/>
    <property type="match status" value="1"/>
</dbReference>
<dbReference type="SUPFAM" id="SSF55811">
    <property type="entry name" value="Nudix"/>
    <property type="match status" value="1"/>
</dbReference>
<evidence type="ECO:0000256" key="1">
    <source>
        <dbReference type="ARBA" id="ARBA00001946"/>
    </source>
</evidence>
<gene>
    <name evidence="4" type="ORF">A3A44_00860</name>
</gene>
<evidence type="ECO:0000256" key="2">
    <source>
        <dbReference type="ARBA" id="ARBA00022801"/>
    </source>
</evidence>
<dbReference type="GO" id="GO:0019693">
    <property type="term" value="P:ribose phosphate metabolic process"/>
    <property type="evidence" value="ECO:0007669"/>
    <property type="project" value="TreeGrafter"/>
</dbReference>
<dbReference type="EMBL" id="MHQT01000040">
    <property type="protein sequence ID" value="OHA08443.1"/>
    <property type="molecule type" value="Genomic_DNA"/>
</dbReference>
<dbReference type="Proteomes" id="UP000178977">
    <property type="component" value="Unassembled WGS sequence"/>
</dbReference>